<dbReference type="Gene3D" id="3.40.30.10">
    <property type="entry name" value="Glutaredoxin"/>
    <property type="match status" value="1"/>
</dbReference>
<dbReference type="OrthoDB" id="9762614at2"/>
<feature type="domain" description="Spermatogenesis-associated protein 20-like TRX" evidence="1">
    <location>
        <begin position="3"/>
        <end position="164"/>
    </location>
</feature>
<dbReference type="PIRSF" id="PIRSF006402">
    <property type="entry name" value="UCP006402_thioredoxin"/>
    <property type="match status" value="1"/>
</dbReference>
<sequence length="676" mass="75205">MSNRLADAASPYLRQHADNPVDWYPWGEEALARAREESRPILLSIGYSACHWCHVMAHESFTDPAIARIMNAGFVNIKVDREERPDLDQVYQLAQQMMTRRAGGWPLTVFLTPDLLPFYGGTYFPKSPRYGLPGFGDLLQQILTVYHQRGEEVQAQATALGEALGRLEKGHDPAEPPRWPSAAQAALTALGQHFDRRWGGLGDAPKFPQVPTLEFLALQAAQGNALGLEMLGQTLAAMARGGLFDQIGGGFFRYSVDARWEIPHFEKMLYDNGQMLSIYALGYALHADPLYVEVMEASVSWLMREMRGPEGGFYSALDADSAGEEGHFYLWQRSAVENALDPELRALALRCWGLDRPANFEGRAWHLQRSMEPAAAAMALGEAEGTAAQNLQRARERLFHVRAERPRPGLDDKRLCAWNALTLRGLALAGRTFGRQEWIRLAQETADFLRARLWQNGRLYAVWKEERAYQPAYLDDHAFLLQALLELLQGEFRIEDLHFARDLADALLDRFMDARHGGFFFTADDQPAPVTRMKPSQDQAIPTGNGVAILALQRLGHLLGEGRYLDAAALGLQAFGGDLEEHGLAVPTLLCALREAQEPLPTMIIRGSLTALESWRATLSGQYPGDRVMVFIANGMKDLPPILERAAPAGGRAWLCRGLQCLAPVDSPEELLALLE</sequence>
<protein>
    <submittedName>
        <fullName evidence="2">Thioredoxin domain-containing protein</fullName>
    </submittedName>
</protein>
<dbReference type="InterPro" id="IPR024705">
    <property type="entry name" value="Ssp411"/>
</dbReference>
<dbReference type="InterPro" id="IPR008928">
    <property type="entry name" value="6-hairpin_glycosidase_sf"/>
</dbReference>
<dbReference type="PANTHER" id="PTHR42899:SF1">
    <property type="entry name" value="SPERMATOGENESIS-ASSOCIATED PROTEIN 20"/>
    <property type="match status" value="1"/>
</dbReference>
<dbReference type="GO" id="GO:0005975">
    <property type="term" value="P:carbohydrate metabolic process"/>
    <property type="evidence" value="ECO:0007669"/>
    <property type="project" value="InterPro"/>
</dbReference>
<proteinExistence type="predicted"/>
<dbReference type="SUPFAM" id="SSF52833">
    <property type="entry name" value="Thioredoxin-like"/>
    <property type="match status" value="1"/>
</dbReference>
<organism evidence="2">
    <name type="scientific">Acidithiobacillus sulfuriphilus</name>
    <dbReference type="NCBI Taxonomy" id="1867749"/>
    <lineage>
        <taxon>Bacteria</taxon>
        <taxon>Pseudomonadati</taxon>
        <taxon>Pseudomonadota</taxon>
        <taxon>Acidithiobacillia</taxon>
        <taxon>Acidithiobacillales</taxon>
        <taxon>Acidithiobacillaceae</taxon>
        <taxon>Acidithiobacillus</taxon>
    </lineage>
</organism>
<gene>
    <name evidence="2" type="ORF">EC580_07545</name>
</gene>
<dbReference type="CDD" id="cd02955">
    <property type="entry name" value="SSP411"/>
    <property type="match status" value="1"/>
</dbReference>
<dbReference type="EMBL" id="RIZI01000163">
    <property type="protein sequence ID" value="RNF62241.1"/>
    <property type="molecule type" value="Genomic_DNA"/>
</dbReference>
<dbReference type="SUPFAM" id="SSF48208">
    <property type="entry name" value="Six-hairpin glycosidases"/>
    <property type="match status" value="1"/>
</dbReference>
<dbReference type="Pfam" id="PF03190">
    <property type="entry name" value="Thioredox_DsbH"/>
    <property type="match status" value="1"/>
</dbReference>
<comment type="caution">
    <text evidence="2">The sequence shown here is derived from an EMBL/GenBank/DDBJ whole genome shotgun (WGS) entry which is preliminary data.</text>
</comment>
<dbReference type="PANTHER" id="PTHR42899">
    <property type="entry name" value="SPERMATOGENESIS-ASSOCIATED PROTEIN 20"/>
    <property type="match status" value="1"/>
</dbReference>
<dbReference type="Gene3D" id="1.50.10.10">
    <property type="match status" value="1"/>
</dbReference>
<evidence type="ECO:0000313" key="2">
    <source>
        <dbReference type="EMBL" id="RNF62241.1"/>
    </source>
</evidence>
<dbReference type="RefSeq" id="WP_123103721.1">
    <property type="nucleotide sequence ID" value="NZ_CP127527.1"/>
</dbReference>
<name>A0A3M8R2F6_9PROT</name>
<accession>A0A3M8R2F6</accession>
<dbReference type="InterPro" id="IPR004879">
    <property type="entry name" value="Ssp411-like_TRX"/>
</dbReference>
<dbReference type="InterPro" id="IPR012341">
    <property type="entry name" value="6hp_glycosidase-like_sf"/>
</dbReference>
<dbReference type="AlphaFoldDB" id="A0A3M8R2F6"/>
<dbReference type="InterPro" id="IPR036249">
    <property type="entry name" value="Thioredoxin-like_sf"/>
</dbReference>
<evidence type="ECO:0000259" key="1">
    <source>
        <dbReference type="Pfam" id="PF03190"/>
    </source>
</evidence>
<reference evidence="2" key="1">
    <citation type="submission" date="2018-10" db="EMBL/GenBank/DDBJ databases">
        <title>Acidithiobacillus sulfuriphilus sp. nov.: an extremely acidophilic sulfur-oxidizing chemolithotroph isolated from a neutral pH environment.</title>
        <authorList>
            <person name="Falagan C."/>
            <person name="Moya-Beltran A."/>
            <person name="Quatrini R."/>
            <person name="Johnson D.B."/>
        </authorList>
    </citation>
    <scope>NUCLEOTIDE SEQUENCE [LARGE SCALE GENOMIC DNA]</scope>
    <source>
        <strain evidence="2">CJ-2</strain>
    </source>
</reference>